<gene>
    <name evidence="1" type="ORF">CASFOL_003625</name>
</gene>
<dbReference type="AlphaFoldDB" id="A0ABD3ELL4"/>
<keyword evidence="2" id="KW-1185">Reference proteome</keyword>
<evidence type="ECO:0000313" key="2">
    <source>
        <dbReference type="Proteomes" id="UP001632038"/>
    </source>
</evidence>
<name>A0ABD3ELL4_9LAMI</name>
<accession>A0ABD3ELL4</accession>
<organism evidence="1 2">
    <name type="scientific">Castilleja foliolosa</name>
    <dbReference type="NCBI Taxonomy" id="1961234"/>
    <lineage>
        <taxon>Eukaryota</taxon>
        <taxon>Viridiplantae</taxon>
        <taxon>Streptophyta</taxon>
        <taxon>Embryophyta</taxon>
        <taxon>Tracheophyta</taxon>
        <taxon>Spermatophyta</taxon>
        <taxon>Magnoliopsida</taxon>
        <taxon>eudicotyledons</taxon>
        <taxon>Gunneridae</taxon>
        <taxon>Pentapetalae</taxon>
        <taxon>asterids</taxon>
        <taxon>lamiids</taxon>
        <taxon>Lamiales</taxon>
        <taxon>Orobanchaceae</taxon>
        <taxon>Pedicularideae</taxon>
        <taxon>Castillejinae</taxon>
        <taxon>Castilleja</taxon>
    </lineage>
</organism>
<dbReference type="Proteomes" id="UP001632038">
    <property type="component" value="Unassembled WGS sequence"/>
</dbReference>
<comment type="caution">
    <text evidence="1">The sequence shown here is derived from an EMBL/GenBank/DDBJ whole genome shotgun (WGS) entry which is preliminary data.</text>
</comment>
<protein>
    <submittedName>
        <fullName evidence="1">Uncharacterized protein</fullName>
    </submittedName>
</protein>
<sequence length="78" mass="9346">MPWPNREWASLWDDHMILSPCGQELLLVRKMYVCQFSPDKFDFRVFRVDVDRKAKRIHLSRPLTILLRSVQNISGERC</sequence>
<proteinExistence type="predicted"/>
<evidence type="ECO:0000313" key="1">
    <source>
        <dbReference type="EMBL" id="KAL3653944.1"/>
    </source>
</evidence>
<reference evidence="2" key="1">
    <citation type="journal article" date="2024" name="IScience">
        <title>Strigolactones Initiate the Formation of Haustorium-like Structures in Castilleja.</title>
        <authorList>
            <person name="Buerger M."/>
            <person name="Peterson D."/>
            <person name="Chory J."/>
        </authorList>
    </citation>
    <scope>NUCLEOTIDE SEQUENCE [LARGE SCALE GENOMIC DNA]</scope>
</reference>
<dbReference type="EMBL" id="JAVIJP010000005">
    <property type="protein sequence ID" value="KAL3653944.1"/>
    <property type="molecule type" value="Genomic_DNA"/>
</dbReference>